<dbReference type="InterPro" id="IPR058624">
    <property type="entry name" value="MdtA-like_HH"/>
</dbReference>
<protein>
    <submittedName>
        <fullName evidence="5">Efflux transporter periplasmic adaptor subunit</fullName>
    </submittedName>
</protein>
<evidence type="ECO:0000256" key="1">
    <source>
        <dbReference type="ARBA" id="ARBA00009477"/>
    </source>
</evidence>
<feature type="domain" description="Multidrug resistance protein MdtA-like barrel-sandwich hybrid" evidence="3">
    <location>
        <begin position="62"/>
        <end position="182"/>
    </location>
</feature>
<dbReference type="Gene3D" id="2.40.50.100">
    <property type="match status" value="1"/>
</dbReference>
<dbReference type="Pfam" id="PF25917">
    <property type="entry name" value="BSH_RND"/>
    <property type="match status" value="1"/>
</dbReference>
<reference evidence="5 6" key="1">
    <citation type="submission" date="2016-01" db="EMBL/GenBank/DDBJ databases">
        <title>Genome sequencing of Roseivirga spongicola UST030701-084.</title>
        <authorList>
            <person name="Selvaratnam C."/>
            <person name="Thevarajoo S."/>
            <person name="Goh K.M."/>
            <person name="Ee R."/>
            <person name="Chan K.-G."/>
            <person name="Chong C.S."/>
        </authorList>
    </citation>
    <scope>NUCLEOTIDE SEQUENCE [LARGE SCALE GENOMIC DNA]</scope>
    <source>
        <strain evidence="5 6">UST030701-084</strain>
    </source>
</reference>
<evidence type="ECO:0000259" key="4">
    <source>
        <dbReference type="Pfam" id="PF25944"/>
    </source>
</evidence>
<dbReference type="EMBL" id="LRPC01000012">
    <property type="protein sequence ID" value="KYG76000.1"/>
    <property type="molecule type" value="Genomic_DNA"/>
</dbReference>
<dbReference type="PANTHER" id="PTHR30158:SF23">
    <property type="entry name" value="MULTIDRUG RESISTANCE PROTEIN MEXA"/>
    <property type="match status" value="1"/>
</dbReference>
<dbReference type="STRING" id="333140.AWW68_09230"/>
<evidence type="ECO:0000313" key="6">
    <source>
        <dbReference type="Proteomes" id="UP000075606"/>
    </source>
</evidence>
<dbReference type="GO" id="GO:0005886">
    <property type="term" value="C:plasma membrane"/>
    <property type="evidence" value="ECO:0007669"/>
    <property type="project" value="TreeGrafter"/>
</dbReference>
<dbReference type="GO" id="GO:0046677">
    <property type="term" value="P:response to antibiotic"/>
    <property type="evidence" value="ECO:0007669"/>
    <property type="project" value="TreeGrafter"/>
</dbReference>
<feature type="domain" description="Multidrug resistance protein MdtA-like beta-barrel" evidence="4">
    <location>
        <begin position="193"/>
        <end position="273"/>
    </location>
</feature>
<dbReference type="Pfam" id="PF25876">
    <property type="entry name" value="HH_MFP_RND"/>
    <property type="match status" value="1"/>
</dbReference>
<evidence type="ECO:0000259" key="2">
    <source>
        <dbReference type="Pfam" id="PF25876"/>
    </source>
</evidence>
<dbReference type="AlphaFoldDB" id="A0A150XBE8"/>
<dbReference type="RefSeq" id="WP_068220293.1">
    <property type="nucleotide sequence ID" value="NZ_LRPC01000012.1"/>
</dbReference>
<feature type="domain" description="Multidrug resistance protein MdtA-like alpha-helical hairpin" evidence="2">
    <location>
        <begin position="98"/>
        <end position="151"/>
    </location>
</feature>
<dbReference type="GO" id="GO:0030313">
    <property type="term" value="C:cell envelope"/>
    <property type="evidence" value="ECO:0007669"/>
    <property type="project" value="UniProtKB-SubCell"/>
</dbReference>
<comment type="similarity">
    <text evidence="1">Belongs to the membrane fusion protein (MFP) (TC 8.A.1) family.</text>
</comment>
<name>A0A150XBE8_9BACT</name>
<organism evidence="5 6">
    <name type="scientific">Roseivirga spongicola</name>
    <dbReference type="NCBI Taxonomy" id="333140"/>
    <lineage>
        <taxon>Bacteria</taxon>
        <taxon>Pseudomonadati</taxon>
        <taxon>Bacteroidota</taxon>
        <taxon>Cytophagia</taxon>
        <taxon>Cytophagales</taxon>
        <taxon>Roseivirgaceae</taxon>
        <taxon>Roseivirga</taxon>
    </lineage>
</organism>
<sequence>MNKRILFVISLCTMVWYTSCESEKHEEGHHGHLDATFQVTSPVRMDTTQTLNYVCQIHSIRHIELRALEEGYLEEVYVDEGQFVKKGQKMFKIMPMLYEAELKKAQAEAQVAQIEYQNAKSLADQNIISQNELALAEAHYNKAKAEVSLAEVHLGFTVIKAPFDGIMNRLEAREGSLLEEGELLTSLSDNSKMWVYFNVPEAEYLDFQTNAKKGNMAEVNLLMANGKVFAETGKVETITGEFNNETGNIAFRATFPNPDGLLRHGETGSILMRVPLENSLLIPQKSTFEILDKRYVYVIDHENKVRSRQISVLAELPHLFVVNGGIAEDEKILFEGLRLVRENDEIHFDFIEPIKAISNLELYSE</sequence>
<comment type="caution">
    <text evidence="5">The sequence shown here is derived from an EMBL/GenBank/DDBJ whole genome shotgun (WGS) entry which is preliminary data.</text>
</comment>
<dbReference type="InterPro" id="IPR058625">
    <property type="entry name" value="MdtA-like_BSH"/>
</dbReference>
<dbReference type="Gene3D" id="2.40.420.20">
    <property type="match status" value="1"/>
</dbReference>
<dbReference type="InterPro" id="IPR006143">
    <property type="entry name" value="RND_pump_MFP"/>
</dbReference>
<accession>A0A150XBE8</accession>
<dbReference type="NCBIfam" id="TIGR01730">
    <property type="entry name" value="RND_mfp"/>
    <property type="match status" value="1"/>
</dbReference>
<dbReference type="Gene3D" id="2.40.30.170">
    <property type="match status" value="1"/>
</dbReference>
<dbReference type="Proteomes" id="UP000075606">
    <property type="component" value="Unassembled WGS sequence"/>
</dbReference>
<proteinExistence type="inferred from homology"/>
<gene>
    <name evidence="5" type="ORF">AWW68_09230</name>
</gene>
<dbReference type="SUPFAM" id="SSF111369">
    <property type="entry name" value="HlyD-like secretion proteins"/>
    <property type="match status" value="1"/>
</dbReference>
<dbReference type="Pfam" id="PF25944">
    <property type="entry name" value="Beta-barrel_RND"/>
    <property type="match status" value="1"/>
</dbReference>
<evidence type="ECO:0000313" key="5">
    <source>
        <dbReference type="EMBL" id="KYG76000.1"/>
    </source>
</evidence>
<dbReference type="InterPro" id="IPR058626">
    <property type="entry name" value="MdtA-like_b-barrel"/>
</dbReference>
<dbReference type="Gene3D" id="1.10.287.470">
    <property type="entry name" value="Helix hairpin bin"/>
    <property type="match status" value="1"/>
</dbReference>
<dbReference type="OrthoDB" id="9801814at2"/>
<keyword evidence="6" id="KW-1185">Reference proteome</keyword>
<dbReference type="PANTHER" id="PTHR30158">
    <property type="entry name" value="ACRA/E-RELATED COMPONENT OF DRUG EFFLUX TRANSPORTER"/>
    <property type="match status" value="1"/>
</dbReference>
<dbReference type="GO" id="GO:0022857">
    <property type="term" value="F:transmembrane transporter activity"/>
    <property type="evidence" value="ECO:0007669"/>
    <property type="project" value="InterPro"/>
</dbReference>
<evidence type="ECO:0000259" key="3">
    <source>
        <dbReference type="Pfam" id="PF25917"/>
    </source>
</evidence>